<evidence type="ECO:0000256" key="1">
    <source>
        <dbReference type="SAM" id="MobiDB-lite"/>
    </source>
</evidence>
<keyword evidence="2" id="KW-0472">Membrane</keyword>
<evidence type="ECO:0000256" key="2">
    <source>
        <dbReference type="SAM" id="Phobius"/>
    </source>
</evidence>
<keyword evidence="2" id="KW-1133">Transmembrane helix</keyword>
<proteinExistence type="predicted"/>
<dbReference type="InterPro" id="IPR021403">
    <property type="entry name" value="DUF3043"/>
</dbReference>
<sequence>MFGRKKEAPTAQDRVDQQAAGAVARDSTTGKGAPTPKRSAQVAARKRPLVPEDRKASKAAERAAVQEQRLKMRQAMDTGDEKFLPLRDKGPQKRFARDYVDARFSLGEYLMFGALIFVIVSLIVPASSEQMIYVLGGFWVMFLAVFVDVFILSRKLKKRLEQKFGDVERGTVWYGSMRSLQFRRLRMPKPLVKRGEFPA</sequence>
<name>A0ABU1U6N3_9MICC</name>
<protein>
    <recommendedName>
        <fullName evidence="5">DUF3043 domain-containing protein</fullName>
    </recommendedName>
</protein>
<comment type="caution">
    <text evidence="3">The sequence shown here is derived from an EMBL/GenBank/DDBJ whole genome shotgun (WGS) entry which is preliminary data.</text>
</comment>
<dbReference type="EMBL" id="JAVDVQ010000001">
    <property type="protein sequence ID" value="MDR7080858.1"/>
    <property type="molecule type" value="Genomic_DNA"/>
</dbReference>
<feature type="compositionally biased region" description="Basic and acidic residues" evidence="1">
    <location>
        <begin position="49"/>
        <end position="61"/>
    </location>
</feature>
<keyword evidence="4" id="KW-1185">Reference proteome</keyword>
<evidence type="ECO:0008006" key="5">
    <source>
        <dbReference type="Google" id="ProtNLM"/>
    </source>
</evidence>
<organism evidence="3 4">
    <name type="scientific">Arthrobacter ginsengisoli</name>
    <dbReference type="NCBI Taxonomy" id="1356565"/>
    <lineage>
        <taxon>Bacteria</taxon>
        <taxon>Bacillati</taxon>
        <taxon>Actinomycetota</taxon>
        <taxon>Actinomycetes</taxon>
        <taxon>Micrococcales</taxon>
        <taxon>Micrococcaceae</taxon>
        <taxon>Arthrobacter</taxon>
    </lineage>
</organism>
<dbReference type="Pfam" id="PF11241">
    <property type="entry name" value="DUF3043"/>
    <property type="match status" value="1"/>
</dbReference>
<keyword evidence="2" id="KW-0812">Transmembrane</keyword>
<dbReference type="RefSeq" id="WP_310049553.1">
    <property type="nucleotide sequence ID" value="NZ_JAVDVQ010000001.1"/>
</dbReference>
<feature type="transmembrane region" description="Helical" evidence="2">
    <location>
        <begin position="106"/>
        <end position="126"/>
    </location>
</feature>
<dbReference type="Proteomes" id="UP001252243">
    <property type="component" value="Unassembled WGS sequence"/>
</dbReference>
<feature type="region of interest" description="Disordered" evidence="1">
    <location>
        <begin position="1"/>
        <end position="62"/>
    </location>
</feature>
<gene>
    <name evidence="3" type="ORF">J2X01_000127</name>
</gene>
<feature type="compositionally biased region" description="Basic and acidic residues" evidence="1">
    <location>
        <begin position="1"/>
        <end position="16"/>
    </location>
</feature>
<evidence type="ECO:0000313" key="4">
    <source>
        <dbReference type="Proteomes" id="UP001252243"/>
    </source>
</evidence>
<feature type="transmembrane region" description="Helical" evidence="2">
    <location>
        <begin position="132"/>
        <end position="153"/>
    </location>
</feature>
<accession>A0ABU1U6N3</accession>
<evidence type="ECO:0000313" key="3">
    <source>
        <dbReference type="EMBL" id="MDR7080858.1"/>
    </source>
</evidence>
<reference evidence="3 4" key="1">
    <citation type="submission" date="2023-07" db="EMBL/GenBank/DDBJ databases">
        <title>Sorghum-associated microbial communities from plants grown in Nebraska, USA.</title>
        <authorList>
            <person name="Schachtman D."/>
        </authorList>
    </citation>
    <scope>NUCLEOTIDE SEQUENCE [LARGE SCALE GENOMIC DNA]</scope>
    <source>
        <strain evidence="3 4">BE167</strain>
    </source>
</reference>